<dbReference type="Pfam" id="PF01940">
    <property type="entry name" value="DUF92"/>
    <property type="match status" value="1"/>
</dbReference>
<feature type="transmembrane region" description="Helical" evidence="6">
    <location>
        <begin position="192"/>
        <end position="215"/>
    </location>
</feature>
<dbReference type="AlphaFoldDB" id="A0A5S5BZN0"/>
<gene>
    <name evidence="7" type="ORF">BCM02_11093</name>
</gene>
<name>A0A5S5BZN0_9BACL</name>
<feature type="transmembrane region" description="Helical" evidence="6">
    <location>
        <begin position="120"/>
        <end position="142"/>
    </location>
</feature>
<feature type="transmembrane region" description="Helical" evidence="6">
    <location>
        <begin position="255"/>
        <end position="275"/>
    </location>
</feature>
<dbReference type="OrthoDB" id="9808500at2"/>
<keyword evidence="4 6" id="KW-1133">Transmembrane helix</keyword>
<comment type="caution">
    <text evidence="7">The sequence shown here is derived from an EMBL/GenBank/DDBJ whole genome shotgun (WGS) entry which is preliminary data.</text>
</comment>
<protein>
    <submittedName>
        <fullName evidence="7">Uncharacterized protein (TIGR00297 family)</fullName>
    </submittedName>
</protein>
<evidence type="ECO:0000256" key="1">
    <source>
        <dbReference type="ARBA" id="ARBA00004141"/>
    </source>
</evidence>
<keyword evidence="5 6" id="KW-0472">Membrane</keyword>
<feature type="transmembrane region" description="Helical" evidence="6">
    <location>
        <begin position="163"/>
        <end position="186"/>
    </location>
</feature>
<dbReference type="RefSeq" id="WP_148931808.1">
    <property type="nucleotide sequence ID" value="NZ_VNHS01000010.1"/>
</dbReference>
<organism evidence="7 8">
    <name type="scientific">Paenibacillus methanolicus</name>
    <dbReference type="NCBI Taxonomy" id="582686"/>
    <lineage>
        <taxon>Bacteria</taxon>
        <taxon>Bacillati</taxon>
        <taxon>Bacillota</taxon>
        <taxon>Bacilli</taxon>
        <taxon>Bacillales</taxon>
        <taxon>Paenibacillaceae</taxon>
        <taxon>Paenibacillus</taxon>
    </lineage>
</organism>
<dbReference type="GO" id="GO:0016020">
    <property type="term" value="C:membrane"/>
    <property type="evidence" value="ECO:0007669"/>
    <property type="project" value="UniProtKB-SubCell"/>
</dbReference>
<evidence type="ECO:0000256" key="5">
    <source>
        <dbReference type="ARBA" id="ARBA00023136"/>
    </source>
</evidence>
<comment type="similarity">
    <text evidence="2">Belongs to the TMEM19 family.</text>
</comment>
<keyword evidence="3 6" id="KW-0812">Transmembrane</keyword>
<keyword evidence="8" id="KW-1185">Reference proteome</keyword>
<feature type="transmembrane region" description="Helical" evidence="6">
    <location>
        <begin position="97"/>
        <end position="114"/>
    </location>
</feature>
<dbReference type="InterPro" id="IPR002794">
    <property type="entry name" value="DUF92_TMEM19"/>
</dbReference>
<proteinExistence type="inferred from homology"/>
<dbReference type="EMBL" id="VNHS01000010">
    <property type="protein sequence ID" value="TYP71143.1"/>
    <property type="molecule type" value="Genomic_DNA"/>
</dbReference>
<evidence type="ECO:0000313" key="7">
    <source>
        <dbReference type="EMBL" id="TYP71143.1"/>
    </source>
</evidence>
<reference evidence="7 8" key="1">
    <citation type="submission" date="2019-07" db="EMBL/GenBank/DDBJ databases">
        <title>Genomic Encyclopedia of Type Strains, Phase III (KMG-III): the genomes of soil and plant-associated and newly described type strains.</title>
        <authorList>
            <person name="Whitman W."/>
        </authorList>
    </citation>
    <scope>NUCLEOTIDE SEQUENCE [LARGE SCALE GENOMIC DNA]</scope>
    <source>
        <strain evidence="7 8">BL24</strain>
    </source>
</reference>
<dbReference type="PANTHER" id="PTHR13353">
    <property type="entry name" value="TRANSMEMBRANE PROTEIN 19"/>
    <property type="match status" value="1"/>
</dbReference>
<dbReference type="PANTHER" id="PTHR13353:SF5">
    <property type="entry name" value="TRANSMEMBRANE PROTEIN 19"/>
    <property type="match status" value="1"/>
</dbReference>
<dbReference type="Proteomes" id="UP000323257">
    <property type="component" value="Unassembled WGS sequence"/>
</dbReference>
<evidence type="ECO:0000256" key="2">
    <source>
        <dbReference type="ARBA" id="ARBA00009012"/>
    </source>
</evidence>
<accession>A0A5S5BZN0</accession>
<evidence type="ECO:0000256" key="6">
    <source>
        <dbReference type="SAM" id="Phobius"/>
    </source>
</evidence>
<evidence type="ECO:0000256" key="4">
    <source>
        <dbReference type="ARBA" id="ARBA00022989"/>
    </source>
</evidence>
<comment type="subcellular location">
    <subcellularLocation>
        <location evidence="1">Membrane</location>
        <topology evidence="1">Multi-pass membrane protein</topology>
    </subcellularLocation>
</comment>
<evidence type="ECO:0000313" key="8">
    <source>
        <dbReference type="Proteomes" id="UP000323257"/>
    </source>
</evidence>
<sequence>MHDWTDIWWVRLLAILAGSGLAAAAAWRARALSASGAWSAFAMGAGFLAFGSPLWIGTLLVFFVSSSFWSKWKKRHRQKQAAEANYAKSGRRDAGQVWANGGLGLAICAAHAIWPADGWLYAFAGVMAAVNADTWATEIGALSRSAPRSLLSGKVVKAGTSGGVTLLGSAAAAGGALLIGASVALLPGEASYPAMSLIAAAGIGGLFGAFADSFLGATAQAMYSCPACGAETERTSHCGIATRRTRGFGFMTNDAVNMVSSAAAGLVAFGIGMLLS</sequence>
<feature type="transmembrane region" description="Helical" evidence="6">
    <location>
        <begin position="41"/>
        <end position="69"/>
    </location>
</feature>
<evidence type="ECO:0000256" key="3">
    <source>
        <dbReference type="ARBA" id="ARBA00022692"/>
    </source>
</evidence>